<protein>
    <submittedName>
        <fullName evidence="1">Uncharacterized protein</fullName>
    </submittedName>
</protein>
<gene>
    <name evidence="1" type="ORF">JYK14_01285</name>
</gene>
<dbReference type="EMBL" id="JAFIRR010000008">
    <property type="protein sequence ID" value="MCO6414813.1"/>
    <property type="molecule type" value="Genomic_DNA"/>
</dbReference>
<comment type="caution">
    <text evidence="1">The sequence shown here is derived from an EMBL/GenBank/DDBJ whole genome shotgun (WGS) entry which is preliminary data.</text>
</comment>
<name>A0ABT1CYS8_9PROT</name>
<reference evidence="1 2" key="1">
    <citation type="submission" date="2021-12" db="EMBL/GenBank/DDBJ databases">
        <title>Siccirubricoccus leaddurans sp. nov., a high concentration Zn2+ tolerance bacterium.</title>
        <authorList>
            <person name="Cao Y."/>
        </authorList>
    </citation>
    <scope>NUCLEOTIDE SEQUENCE [LARGE SCALE GENOMIC DNA]</scope>
    <source>
        <strain evidence="1 2">KC 17139</strain>
    </source>
</reference>
<dbReference type="InterPro" id="IPR056912">
    <property type="entry name" value="Phage_JBD30_tail_term-like"/>
</dbReference>
<dbReference type="Pfam" id="PF23840">
    <property type="entry name" value="Phage_tail_terminator"/>
    <property type="match status" value="1"/>
</dbReference>
<sequence>MNYAAVIAQIKQHCPMFKNVAGSADVEHAMSNANLPIPCAFVLPGPMEAAPNTESNGLNQIVSETVCVLLVLDNRSDRRGQAAILTLDQAISALHKALLNWRMDPDIQPKGFEFESAELASMDGARLAYQVNYSREIWLTDCDGFEPSSEPLLNIDGHDERLDPSWRFDVSLPQT</sequence>
<accession>A0ABT1CYS8</accession>
<dbReference type="RefSeq" id="WP_252951402.1">
    <property type="nucleotide sequence ID" value="NZ_JAFIRR010000008.1"/>
</dbReference>
<proteinExistence type="predicted"/>
<evidence type="ECO:0000313" key="2">
    <source>
        <dbReference type="Proteomes" id="UP001523392"/>
    </source>
</evidence>
<dbReference type="Proteomes" id="UP001523392">
    <property type="component" value="Unassembled WGS sequence"/>
</dbReference>
<evidence type="ECO:0000313" key="1">
    <source>
        <dbReference type="EMBL" id="MCO6414813.1"/>
    </source>
</evidence>
<keyword evidence="2" id="KW-1185">Reference proteome</keyword>
<organism evidence="1 2">
    <name type="scientific">Siccirubricoccus soli</name>
    <dbReference type="NCBI Taxonomy" id="2899147"/>
    <lineage>
        <taxon>Bacteria</taxon>
        <taxon>Pseudomonadati</taxon>
        <taxon>Pseudomonadota</taxon>
        <taxon>Alphaproteobacteria</taxon>
        <taxon>Acetobacterales</taxon>
        <taxon>Roseomonadaceae</taxon>
        <taxon>Siccirubricoccus</taxon>
    </lineage>
</organism>